<dbReference type="Proteomes" id="UP000054423">
    <property type="component" value="Unassembled WGS sequence"/>
</dbReference>
<accession>W2LC73</accession>
<reference evidence="1" key="1">
    <citation type="submission" date="2013-11" db="EMBL/GenBank/DDBJ databases">
        <title>The Genome Sequence of Phytophthora parasitica CHvinca01.</title>
        <authorList>
            <consortium name="The Broad Institute Genomics Platform"/>
            <person name="Russ C."/>
            <person name="Tyler B."/>
            <person name="Panabieres F."/>
            <person name="Shan W."/>
            <person name="Tripathy S."/>
            <person name="Grunwald N."/>
            <person name="Machado M."/>
            <person name="Johnson C.S."/>
            <person name="Arredondo F."/>
            <person name="Hong C."/>
            <person name="Coffey M."/>
            <person name="Young S.K."/>
            <person name="Zeng Q."/>
            <person name="Gargeya S."/>
            <person name="Fitzgerald M."/>
            <person name="Abouelleil A."/>
            <person name="Alvarado L."/>
            <person name="Chapman S.B."/>
            <person name="Gainer-Dewar J."/>
            <person name="Goldberg J."/>
            <person name="Griggs A."/>
            <person name="Gujja S."/>
            <person name="Hansen M."/>
            <person name="Howarth C."/>
            <person name="Imamovic A."/>
            <person name="Ireland A."/>
            <person name="Larimer J."/>
            <person name="McCowan C."/>
            <person name="Murphy C."/>
            <person name="Pearson M."/>
            <person name="Poon T.W."/>
            <person name="Priest M."/>
            <person name="Roberts A."/>
            <person name="Saif S."/>
            <person name="Shea T."/>
            <person name="Sykes S."/>
            <person name="Wortman J."/>
            <person name="Nusbaum C."/>
            <person name="Birren B."/>
        </authorList>
    </citation>
    <scope>NUCLEOTIDE SEQUENCE [LARGE SCALE GENOMIC DNA]</scope>
    <source>
        <strain evidence="1">CHvinca01</strain>
    </source>
</reference>
<organism evidence="1">
    <name type="scientific">Phytophthora nicotianae</name>
    <name type="common">Potato buckeye rot agent</name>
    <name type="synonym">Phytophthora parasitica</name>
    <dbReference type="NCBI Taxonomy" id="4792"/>
    <lineage>
        <taxon>Eukaryota</taxon>
        <taxon>Sar</taxon>
        <taxon>Stramenopiles</taxon>
        <taxon>Oomycota</taxon>
        <taxon>Peronosporomycetes</taxon>
        <taxon>Peronosporales</taxon>
        <taxon>Peronosporaceae</taxon>
        <taxon>Phytophthora</taxon>
    </lineage>
</organism>
<gene>
    <name evidence="1" type="ORF">L917_07120</name>
</gene>
<evidence type="ECO:0000313" key="1">
    <source>
        <dbReference type="EMBL" id="ETL95007.1"/>
    </source>
</evidence>
<dbReference type="EMBL" id="KI679228">
    <property type="protein sequence ID" value="ETL95007.1"/>
    <property type="molecule type" value="Genomic_DNA"/>
</dbReference>
<dbReference type="VEuPathDB" id="FungiDB:PPTG_24775"/>
<dbReference type="OrthoDB" id="143067at2759"/>
<dbReference type="AlphaFoldDB" id="W2LC73"/>
<proteinExistence type="predicted"/>
<sequence length="106" mass="12221">MKARLAECFRQLLIKEQTYQFESMYGMVHIDEKWLNENIDERTFLILPDEELPERHRRSKAIRPQDDVSGLGFAASSERLYGFRPKFALILHLGAPSAIPSATLSL</sequence>
<protein>
    <submittedName>
        <fullName evidence="1">Uncharacterized protein</fullName>
    </submittedName>
</protein>
<name>W2LC73_PHYNI</name>